<dbReference type="AlphaFoldDB" id="A0A5C7H3H7"/>
<proteinExistence type="predicted"/>
<comment type="caution">
    <text evidence="1">The sequence shown here is derived from an EMBL/GenBank/DDBJ whole genome shotgun (WGS) entry which is preliminary data.</text>
</comment>
<accession>A0A5C7H3H7</accession>
<reference evidence="2" key="1">
    <citation type="journal article" date="2019" name="Gigascience">
        <title>De novo genome assembly of the endangered Acer yangbiense, a plant species with extremely small populations endemic to Yunnan Province, China.</title>
        <authorList>
            <person name="Yang J."/>
            <person name="Wariss H.M."/>
            <person name="Tao L."/>
            <person name="Zhang R."/>
            <person name="Yun Q."/>
            <person name="Hollingsworth P."/>
            <person name="Dao Z."/>
            <person name="Luo G."/>
            <person name="Guo H."/>
            <person name="Ma Y."/>
            <person name="Sun W."/>
        </authorList>
    </citation>
    <scope>NUCLEOTIDE SEQUENCE [LARGE SCALE GENOMIC DNA]</scope>
    <source>
        <strain evidence="2">cv. Malutang</strain>
    </source>
</reference>
<evidence type="ECO:0000313" key="1">
    <source>
        <dbReference type="EMBL" id="TXG51447.1"/>
    </source>
</evidence>
<keyword evidence="2" id="KW-1185">Reference proteome</keyword>
<evidence type="ECO:0000313" key="2">
    <source>
        <dbReference type="Proteomes" id="UP000323000"/>
    </source>
</evidence>
<dbReference type="Proteomes" id="UP000323000">
    <property type="component" value="Chromosome 11"/>
</dbReference>
<protein>
    <submittedName>
        <fullName evidence="1">Uncharacterized protein</fullName>
    </submittedName>
</protein>
<dbReference type="EMBL" id="VAHF01000011">
    <property type="protein sequence ID" value="TXG51447.1"/>
    <property type="molecule type" value="Genomic_DNA"/>
</dbReference>
<organism evidence="1 2">
    <name type="scientific">Acer yangbiense</name>
    <dbReference type="NCBI Taxonomy" id="1000413"/>
    <lineage>
        <taxon>Eukaryota</taxon>
        <taxon>Viridiplantae</taxon>
        <taxon>Streptophyta</taxon>
        <taxon>Embryophyta</taxon>
        <taxon>Tracheophyta</taxon>
        <taxon>Spermatophyta</taxon>
        <taxon>Magnoliopsida</taxon>
        <taxon>eudicotyledons</taxon>
        <taxon>Gunneridae</taxon>
        <taxon>Pentapetalae</taxon>
        <taxon>rosids</taxon>
        <taxon>malvids</taxon>
        <taxon>Sapindales</taxon>
        <taxon>Sapindaceae</taxon>
        <taxon>Hippocastanoideae</taxon>
        <taxon>Acereae</taxon>
        <taxon>Acer</taxon>
    </lineage>
</organism>
<dbReference type="OrthoDB" id="425602at2759"/>
<name>A0A5C7H3H7_9ROSI</name>
<sequence length="160" mass="17809">MVKWSMMETKLKSGTTLIVALEWLSPLLKEWISNGAPEIGFLAPDLVLYLDMPPEMVDACQRIKDVQKQPQEIVLDHVLACQKAIFVAERVANERCEPSPGSDGSLVGYEVRLNSAMYAPKIGLLAPDLVLHLDMPPEFMSLASLVHINLGNSLYYRLLS</sequence>
<gene>
    <name evidence="1" type="ORF">EZV62_023971</name>
</gene>